<dbReference type="InterPro" id="IPR036048">
    <property type="entry name" value="Interleukin_8-like_sf"/>
</dbReference>
<gene>
    <name evidence="4" type="ORF">KOW79_007683</name>
</gene>
<evidence type="ECO:0000313" key="4">
    <source>
        <dbReference type="EMBL" id="KAG7329509.1"/>
    </source>
</evidence>
<feature type="chain" id="PRO_5039675031" description="Chemokine interleukin-8-like domain-containing protein" evidence="2">
    <location>
        <begin position="23"/>
        <end position="81"/>
    </location>
</feature>
<dbReference type="Gene3D" id="2.40.50.40">
    <property type="match status" value="1"/>
</dbReference>
<keyword evidence="1" id="KW-0202">Cytokine</keyword>
<dbReference type="SUPFAM" id="SSF54117">
    <property type="entry name" value="Interleukin 8-like chemokines"/>
    <property type="match status" value="1"/>
</dbReference>
<sequence>MKMSRVFLVLGFVMIMALYSEAKPQVDISSSSCCSSFFPGKIPPKIIVKVEKTNQRCVKRGFMVTTQRQKLCVRGVSATGK</sequence>
<dbReference type="Pfam" id="PF00048">
    <property type="entry name" value="IL8"/>
    <property type="match status" value="1"/>
</dbReference>
<dbReference type="Proteomes" id="UP000824219">
    <property type="component" value="Linkage Group LG08"/>
</dbReference>
<feature type="signal peptide" evidence="2">
    <location>
        <begin position="1"/>
        <end position="22"/>
    </location>
</feature>
<evidence type="ECO:0000259" key="3">
    <source>
        <dbReference type="Pfam" id="PF00048"/>
    </source>
</evidence>
<feature type="domain" description="Chemokine interleukin-8-like" evidence="3">
    <location>
        <begin position="31"/>
        <end position="73"/>
    </location>
</feature>
<dbReference type="EMBL" id="JAHKSW010000008">
    <property type="protein sequence ID" value="KAG7329509.1"/>
    <property type="molecule type" value="Genomic_DNA"/>
</dbReference>
<dbReference type="AlphaFoldDB" id="A0A9D3SRV0"/>
<accession>A0A9D3SRV0</accession>
<dbReference type="InterPro" id="IPR001811">
    <property type="entry name" value="Chemokine_IL8-like_dom"/>
</dbReference>
<comment type="caution">
    <text evidence="4">The sequence shown here is derived from an EMBL/GenBank/DDBJ whole genome shotgun (WGS) entry which is preliminary data.</text>
</comment>
<protein>
    <recommendedName>
        <fullName evidence="3">Chemokine interleukin-8-like domain-containing protein</fullName>
    </recommendedName>
</protein>
<keyword evidence="5" id="KW-1185">Reference proteome</keyword>
<reference evidence="4 5" key="1">
    <citation type="submission" date="2021-06" db="EMBL/GenBank/DDBJ databases">
        <title>Chromosome-level genome assembly of the red-tail catfish (Hemibagrus wyckioides).</title>
        <authorList>
            <person name="Shao F."/>
        </authorList>
    </citation>
    <scope>NUCLEOTIDE SEQUENCE [LARGE SCALE GENOMIC DNA]</scope>
    <source>
        <strain evidence="4">EC202008001</strain>
        <tissue evidence="4">Blood</tissue>
    </source>
</reference>
<dbReference type="GO" id="GO:0006955">
    <property type="term" value="P:immune response"/>
    <property type="evidence" value="ECO:0007669"/>
    <property type="project" value="InterPro"/>
</dbReference>
<dbReference type="OrthoDB" id="8890527at2759"/>
<evidence type="ECO:0000256" key="2">
    <source>
        <dbReference type="SAM" id="SignalP"/>
    </source>
</evidence>
<dbReference type="GO" id="GO:0008009">
    <property type="term" value="F:chemokine activity"/>
    <property type="evidence" value="ECO:0007669"/>
    <property type="project" value="InterPro"/>
</dbReference>
<keyword evidence="2" id="KW-0732">Signal</keyword>
<dbReference type="GO" id="GO:0005615">
    <property type="term" value="C:extracellular space"/>
    <property type="evidence" value="ECO:0007669"/>
    <property type="project" value="UniProtKB-KW"/>
</dbReference>
<organism evidence="4 5">
    <name type="scientific">Hemibagrus wyckioides</name>
    <dbReference type="NCBI Taxonomy" id="337641"/>
    <lineage>
        <taxon>Eukaryota</taxon>
        <taxon>Metazoa</taxon>
        <taxon>Chordata</taxon>
        <taxon>Craniata</taxon>
        <taxon>Vertebrata</taxon>
        <taxon>Euteleostomi</taxon>
        <taxon>Actinopterygii</taxon>
        <taxon>Neopterygii</taxon>
        <taxon>Teleostei</taxon>
        <taxon>Ostariophysi</taxon>
        <taxon>Siluriformes</taxon>
        <taxon>Bagridae</taxon>
        <taxon>Hemibagrus</taxon>
    </lineage>
</organism>
<name>A0A9D3SRV0_9TELE</name>
<evidence type="ECO:0000313" key="5">
    <source>
        <dbReference type="Proteomes" id="UP000824219"/>
    </source>
</evidence>
<proteinExistence type="predicted"/>
<evidence type="ECO:0000256" key="1">
    <source>
        <dbReference type="ARBA" id="ARBA00022514"/>
    </source>
</evidence>